<keyword evidence="6 13" id="KW-1133">Transmembrane helix</keyword>
<reference evidence="15" key="2">
    <citation type="submission" date="2025-08" db="UniProtKB">
        <authorList>
            <consortium name="RefSeq"/>
        </authorList>
    </citation>
    <scope>IDENTIFICATION</scope>
    <source>
        <tissue evidence="15">Leaf</tissue>
    </source>
</reference>
<dbReference type="GeneID" id="116215748"/>
<dbReference type="FunFam" id="1.10.630.10:FF:000023">
    <property type="entry name" value="Cytochrome P450 family protein"/>
    <property type="match status" value="1"/>
</dbReference>
<keyword evidence="5 11" id="KW-0479">Metal-binding</keyword>
<dbReference type="Pfam" id="PF00067">
    <property type="entry name" value="p450"/>
    <property type="match status" value="1"/>
</dbReference>
<evidence type="ECO:0000256" key="9">
    <source>
        <dbReference type="ARBA" id="ARBA00023033"/>
    </source>
</evidence>
<comment type="similarity">
    <text evidence="2 12">Belongs to the cytochrome P450 family.</text>
</comment>
<keyword evidence="9 12" id="KW-0503">Monooxygenase</keyword>
<keyword evidence="8 11" id="KW-0408">Iron</keyword>
<evidence type="ECO:0000256" key="8">
    <source>
        <dbReference type="ARBA" id="ARBA00023004"/>
    </source>
</evidence>
<reference evidence="14" key="1">
    <citation type="journal article" date="2020" name="Plant Biotechnol. J.">
        <title>The pomegranate (Punica granatum L.) draft genome dissects genetic divergence between soft- and hard-seeded cultivars.</title>
        <authorList>
            <person name="Luo X."/>
            <person name="Li H."/>
            <person name="Wu Z."/>
            <person name="Yao W."/>
            <person name="Zhao P."/>
            <person name="Cao D."/>
            <person name="Yu H."/>
            <person name="Li K."/>
            <person name="Poudel K."/>
            <person name="Zhao D."/>
            <person name="Zhang F."/>
            <person name="Xia X."/>
            <person name="Chen L."/>
            <person name="Wang Q."/>
            <person name="Jing D."/>
            <person name="Cao S."/>
        </authorList>
    </citation>
    <scope>NUCLEOTIDE SEQUENCE [LARGE SCALE GENOMIC DNA]</scope>
    <source>
        <strain evidence="14">cv. Tunisia</strain>
    </source>
</reference>
<dbReference type="RefSeq" id="XP_031407448.1">
    <property type="nucleotide sequence ID" value="XM_031551588.1"/>
</dbReference>
<keyword evidence="4 13" id="KW-0812">Transmembrane</keyword>
<accession>A0A6P8ENC7</accession>
<name>A0A6P8ENC7_PUNGR</name>
<evidence type="ECO:0000256" key="5">
    <source>
        <dbReference type="ARBA" id="ARBA00022723"/>
    </source>
</evidence>
<keyword evidence="7 12" id="KW-0560">Oxidoreductase</keyword>
<evidence type="ECO:0000256" key="7">
    <source>
        <dbReference type="ARBA" id="ARBA00023002"/>
    </source>
</evidence>
<evidence type="ECO:0000256" key="10">
    <source>
        <dbReference type="ARBA" id="ARBA00023136"/>
    </source>
</evidence>
<gene>
    <name evidence="15" type="primary">LOC116215748</name>
</gene>
<dbReference type="PRINTS" id="PR00463">
    <property type="entry name" value="EP450I"/>
</dbReference>
<dbReference type="GO" id="GO:0020037">
    <property type="term" value="F:heme binding"/>
    <property type="evidence" value="ECO:0007669"/>
    <property type="project" value="InterPro"/>
</dbReference>
<evidence type="ECO:0000256" key="11">
    <source>
        <dbReference type="PIRSR" id="PIRSR602401-1"/>
    </source>
</evidence>
<evidence type="ECO:0000256" key="12">
    <source>
        <dbReference type="RuleBase" id="RU000461"/>
    </source>
</evidence>
<evidence type="ECO:0000256" key="4">
    <source>
        <dbReference type="ARBA" id="ARBA00022692"/>
    </source>
</evidence>
<dbReference type="GO" id="GO:0016020">
    <property type="term" value="C:membrane"/>
    <property type="evidence" value="ECO:0007669"/>
    <property type="project" value="UniProtKB-SubCell"/>
</dbReference>
<dbReference type="InterPro" id="IPR001128">
    <property type="entry name" value="Cyt_P450"/>
</dbReference>
<comment type="subcellular location">
    <subcellularLocation>
        <location evidence="1">Membrane</location>
        <topology evidence="1">Single-pass membrane protein</topology>
    </subcellularLocation>
</comment>
<dbReference type="InterPro" id="IPR002401">
    <property type="entry name" value="Cyt_P450_E_grp-I"/>
</dbReference>
<dbReference type="PANTHER" id="PTHR47947">
    <property type="entry name" value="CYTOCHROME P450 82C3-RELATED"/>
    <property type="match status" value="1"/>
</dbReference>
<dbReference type="GO" id="GO:0016705">
    <property type="term" value="F:oxidoreductase activity, acting on paired donors, with incorporation or reduction of molecular oxygen"/>
    <property type="evidence" value="ECO:0007669"/>
    <property type="project" value="InterPro"/>
</dbReference>
<evidence type="ECO:0000313" key="14">
    <source>
        <dbReference type="Proteomes" id="UP000515151"/>
    </source>
</evidence>
<keyword evidence="14" id="KW-1185">Reference proteome</keyword>
<dbReference type="InterPro" id="IPR036396">
    <property type="entry name" value="Cyt_P450_sf"/>
</dbReference>
<keyword evidence="10 13" id="KW-0472">Membrane</keyword>
<dbReference type="OrthoDB" id="1055148at2759"/>
<dbReference type="PROSITE" id="PS00086">
    <property type="entry name" value="CYTOCHROME_P450"/>
    <property type="match status" value="1"/>
</dbReference>
<dbReference type="Proteomes" id="UP000515151">
    <property type="component" value="Chromosome 7"/>
</dbReference>
<protein>
    <submittedName>
        <fullName evidence="15">Cytochrome P450 81Q32-like</fullName>
    </submittedName>
</protein>
<sequence>MSLSSIRLTKSKPSMEESFLYLSALCFILLLFLPKFLKSSRKLAKNPAPGPPSLPFFGHLHLIKEPVHRSLERISRRYGPIISLAFGSVPVVVVSSPSAVEECFGKNDIVFADRPRLEGWRELSYNFTTMGSAPYGPHWRNLRRISTLEIFSASRLNSFLGIRLEEVRFLVRNLHRTVTERGGVARVEMRSRLEELAFNVIMRMVSGKRYFGADIDNMDEAKKFREIIRDVFELSGASDPGDLVPMLRWVGLAGQQKRKVETKKRADVFLQGLIDEHRNRTGEIKRNHTKTIIDLMLDLQSSEPENYSDDIIKGMILTLLAAGTDTSSVTIEWAMSLLLNNPTALEKARAELDNCVGQERLIDEHDIHRLPYLHNVINETFRLCPPAPLLVPHYSSSDAKVQGFDVPRGTMLFVNAWALHRDPTVWDDPTSFRPERFEGLDQASYAHKLLPFGLGRRGCPGSGLAHKVVGLGLGALIQCFEWERVEEELVDLSEGTGLTMPKAQPLEALCRSRNSKMTDVISHL</sequence>
<dbReference type="InterPro" id="IPR050651">
    <property type="entry name" value="Plant_Cytochrome_P450_Monoox"/>
</dbReference>
<dbReference type="SUPFAM" id="SSF48264">
    <property type="entry name" value="Cytochrome P450"/>
    <property type="match status" value="1"/>
</dbReference>
<keyword evidence="3 11" id="KW-0349">Heme</keyword>
<dbReference type="InterPro" id="IPR017972">
    <property type="entry name" value="Cyt_P450_CS"/>
</dbReference>
<evidence type="ECO:0000256" key="13">
    <source>
        <dbReference type="SAM" id="Phobius"/>
    </source>
</evidence>
<dbReference type="PRINTS" id="PR00385">
    <property type="entry name" value="P450"/>
</dbReference>
<dbReference type="AlphaFoldDB" id="A0A6P8ENC7"/>
<evidence type="ECO:0000313" key="15">
    <source>
        <dbReference type="RefSeq" id="XP_031407448.1"/>
    </source>
</evidence>
<evidence type="ECO:0000256" key="3">
    <source>
        <dbReference type="ARBA" id="ARBA00022617"/>
    </source>
</evidence>
<feature type="binding site" description="axial binding residue" evidence="11">
    <location>
        <position position="459"/>
    </location>
    <ligand>
        <name>heme</name>
        <dbReference type="ChEBI" id="CHEBI:30413"/>
    </ligand>
    <ligandPart>
        <name>Fe</name>
        <dbReference type="ChEBI" id="CHEBI:18248"/>
    </ligandPart>
</feature>
<dbReference type="PANTHER" id="PTHR47947:SF62">
    <property type="entry name" value="CYTOCHROME P450, FAMILY 81, SUBFAMILY D, POLYPEPTIDE 5"/>
    <property type="match status" value="1"/>
</dbReference>
<evidence type="ECO:0000256" key="1">
    <source>
        <dbReference type="ARBA" id="ARBA00004167"/>
    </source>
</evidence>
<feature type="transmembrane region" description="Helical" evidence="13">
    <location>
        <begin position="20"/>
        <end position="37"/>
    </location>
</feature>
<organism evidence="14 15">
    <name type="scientific">Punica granatum</name>
    <name type="common">Pomegranate</name>
    <dbReference type="NCBI Taxonomy" id="22663"/>
    <lineage>
        <taxon>Eukaryota</taxon>
        <taxon>Viridiplantae</taxon>
        <taxon>Streptophyta</taxon>
        <taxon>Embryophyta</taxon>
        <taxon>Tracheophyta</taxon>
        <taxon>Spermatophyta</taxon>
        <taxon>Magnoliopsida</taxon>
        <taxon>eudicotyledons</taxon>
        <taxon>Gunneridae</taxon>
        <taxon>Pentapetalae</taxon>
        <taxon>rosids</taxon>
        <taxon>malvids</taxon>
        <taxon>Myrtales</taxon>
        <taxon>Lythraceae</taxon>
        <taxon>Punica</taxon>
    </lineage>
</organism>
<dbReference type="GO" id="GO:0004497">
    <property type="term" value="F:monooxygenase activity"/>
    <property type="evidence" value="ECO:0007669"/>
    <property type="project" value="UniProtKB-KW"/>
</dbReference>
<dbReference type="CDD" id="cd20653">
    <property type="entry name" value="CYP81"/>
    <property type="match status" value="1"/>
</dbReference>
<evidence type="ECO:0000256" key="6">
    <source>
        <dbReference type="ARBA" id="ARBA00022989"/>
    </source>
</evidence>
<evidence type="ECO:0000256" key="2">
    <source>
        <dbReference type="ARBA" id="ARBA00010617"/>
    </source>
</evidence>
<dbReference type="GO" id="GO:0005506">
    <property type="term" value="F:iron ion binding"/>
    <property type="evidence" value="ECO:0007669"/>
    <property type="project" value="InterPro"/>
</dbReference>
<feature type="transmembrane region" description="Helical" evidence="13">
    <location>
        <begin position="78"/>
        <end position="100"/>
    </location>
</feature>
<dbReference type="Gene3D" id="1.10.630.10">
    <property type="entry name" value="Cytochrome P450"/>
    <property type="match status" value="1"/>
</dbReference>
<proteinExistence type="inferred from homology"/>
<comment type="cofactor">
    <cofactor evidence="11">
        <name>heme</name>
        <dbReference type="ChEBI" id="CHEBI:30413"/>
    </cofactor>
</comment>